<comment type="caution">
    <text evidence="3">The sequence shown here is derived from an EMBL/GenBank/DDBJ whole genome shotgun (WGS) entry which is preliminary data.</text>
</comment>
<dbReference type="InterPro" id="IPR050491">
    <property type="entry name" value="AmpC-like"/>
</dbReference>
<feature type="domain" description="Beta-lactamase-related" evidence="2">
    <location>
        <begin position="66"/>
        <end position="390"/>
    </location>
</feature>
<keyword evidence="4" id="KW-1185">Reference proteome</keyword>
<dbReference type="Gene3D" id="3.40.710.10">
    <property type="entry name" value="DD-peptidase/beta-lactamase superfamily"/>
    <property type="match status" value="1"/>
</dbReference>
<reference evidence="3 4" key="1">
    <citation type="journal article" date="2020" name="Microorganisms">
        <title>Osmotic Adaptation and Compatible Solute Biosynthesis of Phototrophic Bacteria as Revealed from Genome Analyses.</title>
        <authorList>
            <person name="Imhoff J.F."/>
            <person name="Rahn T."/>
            <person name="Kunzel S."/>
            <person name="Keller A."/>
            <person name="Neulinger S.C."/>
        </authorList>
    </citation>
    <scope>NUCLEOTIDE SEQUENCE [LARGE SCALE GENOMIC DNA]</scope>
    <source>
        <strain evidence="3 4">DSM 6210</strain>
    </source>
</reference>
<dbReference type="PANTHER" id="PTHR46825">
    <property type="entry name" value="D-ALANYL-D-ALANINE-CARBOXYPEPTIDASE/ENDOPEPTIDASE AMPH"/>
    <property type="match status" value="1"/>
</dbReference>
<organism evidence="3 4">
    <name type="scientific">Thiohalocapsa halophila</name>
    <dbReference type="NCBI Taxonomy" id="69359"/>
    <lineage>
        <taxon>Bacteria</taxon>
        <taxon>Pseudomonadati</taxon>
        <taxon>Pseudomonadota</taxon>
        <taxon>Gammaproteobacteria</taxon>
        <taxon>Chromatiales</taxon>
        <taxon>Chromatiaceae</taxon>
        <taxon>Thiohalocapsa</taxon>
    </lineage>
</organism>
<feature type="chain" id="PRO_5046777007" description="Beta-lactamase-related domain-containing protein" evidence="1">
    <location>
        <begin position="32"/>
        <end position="632"/>
    </location>
</feature>
<accession>A0ABS1CPI2</accession>
<proteinExistence type="predicted"/>
<name>A0ABS1CPI2_9GAMM</name>
<evidence type="ECO:0000256" key="1">
    <source>
        <dbReference type="SAM" id="SignalP"/>
    </source>
</evidence>
<dbReference type="Proteomes" id="UP000748752">
    <property type="component" value="Unassembled WGS sequence"/>
</dbReference>
<dbReference type="EMBL" id="NRRV01000119">
    <property type="protein sequence ID" value="MBK1633790.1"/>
    <property type="molecule type" value="Genomic_DNA"/>
</dbReference>
<evidence type="ECO:0000313" key="4">
    <source>
        <dbReference type="Proteomes" id="UP000748752"/>
    </source>
</evidence>
<gene>
    <name evidence="3" type="ORF">CKO31_24245</name>
</gene>
<sequence>MQIMSTGWPAWLTASAATALLATSGAGAAHAGEMPRDTGTAGLPSAPPAIIESAIQPLRDALAPRIDAARERFGIPAVSLALVRGDQVLWAEGFGDADPQRGRRASADTLYRAGSLAKPFTALATLALAQTGRVDIDAPLSTSLPAFGIGSRFQGAEAITPRMLLSHHSGLPSDLHKGLWSDTPFTAVTTQLRDELAAFPPQLVFSYSNVGYTLLGHLVQRVTAEPFPVHLQRTLFGPLGMDATRIASLPAQAEALAVGHRGGRALAPLPIRDLPAQGLQTSARDLGRFLVALLCGGELHGRQVLAPGVLEAMFMPQNQDVPLDLDVTTGLGWLLEDTPSPEAGVLVRHGGTTLGHTAELMLLPDAGLGIAVLANSGDGRRVVEQLANAILAQAESLAPEPLPPDLFLSAGDASASIGTPTSAGGHFATDLGLITIEQSPDEQRHKLCACMSGTRLDLVRGADGWLDVPSTARDLSPPAQTLAAMRYQTRRIGDREVVVADTGDGEAVMGEKVPPEPLPALWQARLGRYAVINPDPGYPVVDLRLSLTDGKLCFSYRMPLLSDKRIQMPVRPLNADTGVILGLGRNRGDALRFVERAGADPLLRWSGYLAEPIGSAEASVSDNDTAEMTSLK</sequence>
<dbReference type="RefSeq" id="WP_200243157.1">
    <property type="nucleotide sequence ID" value="NZ_NRRV01000119.1"/>
</dbReference>
<dbReference type="PANTHER" id="PTHR46825:SF9">
    <property type="entry name" value="BETA-LACTAMASE-RELATED DOMAIN-CONTAINING PROTEIN"/>
    <property type="match status" value="1"/>
</dbReference>
<dbReference type="InterPro" id="IPR001466">
    <property type="entry name" value="Beta-lactam-related"/>
</dbReference>
<dbReference type="InterPro" id="IPR012338">
    <property type="entry name" value="Beta-lactam/transpept-like"/>
</dbReference>
<keyword evidence="1" id="KW-0732">Signal</keyword>
<protein>
    <recommendedName>
        <fullName evidence="2">Beta-lactamase-related domain-containing protein</fullName>
    </recommendedName>
</protein>
<dbReference type="Pfam" id="PF00144">
    <property type="entry name" value="Beta-lactamase"/>
    <property type="match status" value="1"/>
</dbReference>
<dbReference type="SUPFAM" id="SSF56601">
    <property type="entry name" value="beta-lactamase/transpeptidase-like"/>
    <property type="match status" value="1"/>
</dbReference>
<evidence type="ECO:0000259" key="2">
    <source>
        <dbReference type="Pfam" id="PF00144"/>
    </source>
</evidence>
<feature type="signal peptide" evidence="1">
    <location>
        <begin position="1"/>
        <end position="31"/>
    </location>
</feature>
<evidence type="ECO:0000313" key="3">
    <source>
        <dbReference type="EMBL" id="MBK1633790.1"/>
    </source>
</evidence>